<dbReference type="AlphaFoldDB" id="A5D533"/>
<organism evidence="2 3">
    <name type="scientific">Pelotomaculum thermopropionicum (strain DSM 13744 / JCM 10971 / SI)</name>
    <dbReference type="NCBI Taxonomy" id="370438"/>
    <lineage>
        <taxon>Bacteria</taxon>
        <taxon>Bacillati</taxon>
        <taxon>Bacillota</taxon>
        <taxon>Clostridia</taxon>
        <taxon>Eubacteriales</taxon>
        <taxon>Desulfotomaculaceae</taxon>
        <taxon>Pelotomaculum</taxon>
    </lineage>
</organism>
<evidence type="ECO:0000313" key="3">
    <source>
        <dbReference type="Proteomes" id="UP000006556"/>
    </source>
</evidence>
<keyword evidence="3" id="KW-1185">Reference proteome</keyword>
<proteinExistence type="predicted"/>
<evidence type="ECO:0000256" key="1">
    <source>
        <dbReference type="SAM" id="MobiDB-lite"/>
    </source>
</evidence>
<name>A5D533_PELTS</name>
<feature type="region of interest" description="Disordered" evidence="1">
    <location>
        <begin position="1"/>
        <end position="33"/>
    </location>
</feature>
<feature type="compositionally biased region" description="Basic residues" evidence="1">
    <location>
        <begin position="1"/>
        <end position="10"/>
    </location>
</feature>
<evidence type="ECO:0000313" key="2">
    <source>
        <dbReference type="EMBL" id="BAF58636.1"/>
    </source>
</evidence>
<reference evidence="3" key="1">
    <citation type="journal article" date="2008" name="Genome Res.">
        <title>The genome of Pelotomaculum thermopropionicum reveals niche-associated evolution in anaerobic microbiota.</title>
        <authorList>
            <person name="Kosaka T."/>
            <person name="Kato S."/>
            <person name="Shimoyama T."/>
            <person name="Ishii S."/>
            <person name="Abe T."/>
            <person name="Watanabe K."/>
        </authorList>
    </citation>
    <scope>NUCLEOTIDE SEQUENCE [LARGE SCALE GENOMIC DNA]</scope>
    <source>
        <strain evidence="3">DSM 13744 / JCM 10971 / SI</strain>
    </source>
</reference>
<gene>
    <name evidence="2" type="ordered locus">PTH_0455</name>
</gene>
<sequence>MPVRRRRACLKPKECIQKPESRPDATGYPEPEGILPGNGAKKQFFAGKPAPEGYLPVAVVLEIMAREYDDSAQGEALCRAALQVAEEGGVIEHYRARWNSEEPGRTGRLSLLLYDRRQCLELIRYHEIKGNLEALRKEKEKLKVIEGRLLLGGVPPAKITEEDLEELERYIKECGF</sequence>
<accession>A5D533</accession>
<dbReference type="HOGENOM" id="CLU_1523757_0_0_9"/>
<feature type="compositionally biased region" description="Basic and acidic residues" evidence="1">
    <location>
        <begin position="11"/>
        <end position="23"/>
    </location>
</feature>
<dbReference type="Proteomes" id="UP000006556">
    <property type="component" value="Chromosome"/>
</dbReference>
<dbReference type="KEGG" id="pth:PTH_0455"/>
<dbReference type="EMBL" id="AP009389">
    <property type="protein sequence ID" value="BAF58636.1"/>
    <property type="molecule type" value="Genomic_DNA"/>
</dbReference>
<protein>
    <submittedName>
        <fullName evidence="2">Uncharacterized protein</fullName>
    </submittedName>
</protein>